<organism evidence="3 4">
    <name type="scientific">Ranitomeya imitator</name>
    <name type="common">mimic poison frog</name>
    <dbReference type="NCBI Taxonomy" id="111125"/>
    <lineage>
        <taxon>Eukaryota</taxon>
        <taxon>Metazoa</taxon>
        <taxon>Chordata</taxon>
        <taxon>Craniata</taxon>
        <taxon>Vertebrata</taxon>
        <taxon>Euteleostomi</taxon>
        <taxon>Amphibia</taxon>
        <taxon>Batrachia</taxon>
        <taxon>Anura</taxon>
        <taxon>Neobatrachia</taxon>
        <taxon>Hyloidea</taxon>
        <taxon>Dendrobatidae</taxon>
        <taxon>Dendrobatinae</taxon>
        <taxon>Ranitomeya</taxon>
    </lineage>
</organism>
<feature type="compositionally biased region" description="Basic residues" evidence="1">
    <location>
        <begin position="586"/>
        <end position="595"/>
    </location>
</feature>
<gene>
    <name evidence="3" type="ORF">RIMI_LOCUS2407716</name>
</gene>
<proteinExistence type="predicted"/>
<sequence>MRIFLRLIALSTCLTLNILKILSHDDRGAKKSRREDDGDSEEVDSSAPQRKTGPMRRRIDKNEHKALFEKVKLLVPGRLPVVIVGDMNCDMGKVNVDVSGKALLKLVSDFDLSDMQRVCSCELDIKVDGVFGKGLWKLNVKLLESEDVRKEYVRRYEGWSPPPDKADAKRALGLLCVIALHLPHGSIHATISQLILDFSLSDAAIFGYGIPPPPTYYADRDDSIRMDGVKYEEGAIKILGVFFNDDLKGNESWEECGMHVEPAVGKIFNDYGFWTTKWKFVVKIRECLIFAGTANSMVTVKMNVLYYGVQDVIREVIHKKACKYKKLCNLCGKDDHILYMSCPERKKGKRMNSKAESPGMGLRVKETAVKKKKKLWRTILKVLGFLLRKWRTKYRCRKRRKKKKWQKKKNLKKKGKKSRRTWRSMKIDLITREELRKIVYMDYVKETENEEAIGTQRLIKVVEELKKTDDLKVLRIKIDQKKNPISRQKCILVALLEEKVRGLEERIATLKLKENEDFLDRTEASLLVTEGETSVREPPKADEWKHVTKRSKKTMEKSPTTQLKNRYQIFVEDEDGTPKDEAIPASKKKRAHSNI</sequence>
<feature type="region of interest" description="Disordered" evidence="1">
    <location>
        <begin position="572"/>
        <end position="595"/>
    </location>
</feature>
<evidence type="ECO:0000313" key="3">
    <source>
        <dbReference type="EMBL" id="CAJ0925054.1"/>
    </source>
</evidence>
<evidence type="ECO:0000313" key="4">
    <source>
        <dbReference type="Proteomes" id="UP001176940"/>
    </source>
</evidence>
<accession>A0ABN9KUX4</accession>
<evidence type="ECO:0000256" key="2">
    <source>
        <dbReference type="SAM" id="SignalP"/>
    </source>
</evidence>
<keyword evidence="4" id="KW-1185">Reference proteome</keyword>
<feature type="chain" id="PRO_5045511790" evidence="2">
    <location>
        <begin position="24"/>
        <end position="595"/>
    </location>
</feature>
<protein>
    <submittedName>
        <fullName evidence="3">Uncharacterized protein</fullName>
    </submittedName>
</protein>
<comment type="caution">
    <text evidence="3">The sequence shown here is derived from an EMBL/GenBank/DDBJ whole genome shotgun (WGS) entry which is preliminary data.</text>
</comment>
<evidence type="ECO:0000256" key="1">
    <source>
        <dbReference type="SAM" id="MobiDB-lite"/>
    </source>
</evidence>
<dbReference type="Proteomes" id="UP001176940">
    <property type="component" value="Unassembled WGS sequence"/>
</dbReference>
<feature type="region of interest" description="Disordered" evidence="1">
    <location>
        <begin position="29"/>
        <end position="59"/>
    </location>
</feature>
<feature type="signal peptide" evidence="2">
    <location>
        <begin position="1"/>
        <end position="23"/>
    </location>
</feature>
<keyword evidence="2" id="KW-0732">Signal</keyword>
<name>A0ABN9KUX4_9NEOB</name>
<feature type="region of interest" description="Disordered" evidence="1">
    <location>
        <begin position="399"/>
        <end position="419"/>
    </location>
</feature>
<dbReference type="EMBL" id="CAUEEQ010003337">
    <property type="protein sequence ID" value="CAJ0925054.1"/>
    <property type="molecule type" value="Genomic_DNA"/>
</dbReference>
<reference evidence="3" key="1">
    <citation type="submission" date="2023-07" db="EMBL/GenBank/DDBJ databases">
        <authorList>
            <person name="Stuckert A."/>
        </authorList>
    </citation>
    <scope>NUCLEOTIDE SEQUENCE</scope>
</reference>